<name>A0A7C5DAK6_UNCW3</name>
<dbReference type="EMBL" id="DRTB01000049">
    <property type="protein sequence ID" value="HHE04566.1"/>
    <property type="molecule type" value="Genomic_DNA"/>
</dbReference>
<evidence type="ECO:0000313" key="1">
    <source>
        <dbReference type="EMBL" id="HHE04566.1"/>
    </source>
</evidence>
<comment type="caution">
    <text evidence="1">The sequence shown here is derived from an EMBL/GenBank/DDBJ whole genome shotgun (WGS) entry which is preliminary data.</text>
</comment>
<gene>
    <name evidence="1" type="ORF">ENL19_00725</name>
</gene>
<accession>A0A7C5DAK6</accession>
<organism evidence="1">
    <name type="scientific">candidate division WOR-3 bacterium</name>
    <dbReference type="NCBI Taxonomy" id="2052148"/>
    <lineage>
        <taxon>Bacteria</taxon>
        <taxon>Bacteria division WOR-3</taxon>
    </lineage>
</organism>
<evidence type="ECO:0008006" key="2">
    <source>
        <dbReference type="Google" id="ProtNLM"/>
    </source>
</evidence>
<protein>
    <recommendedName>
        <fullName evidence="2">ParB/Sulfiredoxin domain-containing protein</fullName>
    </recommendedName>
</protein>
<dbReference type="AlphaFoldDB" id="A0A7C5DAK6"/>
<reference evidence="1" key="1">
    <citation type="journal article" date="2020" name="mSystems">
        <title>Genome- and Community-Level Interaction Insights into Carbon Utilization and Element Cycling Functions of Hydrothermarchaeota in Hydrothermal Sediment.</title>
        <authorList>
            <person name="Zhou Z."/>
            <person name="Liu Y."/>
            <person name="Xu W."/>
            <person name="Pan J."/>
            <person name="Luo Z.H."/>
            <person name="Li M."/>
        </authorList>
    </citation>
    <scope>NUCLEOTIDE SEQUENCE [LARGE SCALE GENOMIC DNA]</scope>
    <source>
        <strain evidence="1">HyVt-74</strain>
    </source>
</reference>
<sequence>MWYNPEREWLNPNDFYDTDYLLGEGNQNKLDADHIDRLINMGKEGLIEYILESDSPIIHQYFKGKLIANNGNHRIYAARELSIINIPSHEDLYPIDFSSFSKKIIHVADWEVLSHDEYEAHLKALDDLC</sequence>
<dbReference type="Proteomes" id="UP000886110">
    <property type="component" value="Unassembled WGS sequence"/>
</dbReference>
<proteinExistence type="predicted"/>